<organism evidence="1 2">
    <name type="scientific">Rhizobium hainanense</name>
    <dbReference type="NCBI Taxonomy" id="52131"/>
    <lineage>
        <taxon>Bacteria</taxon>
        <taxon>Pseudomonadati</taxon>
        <taxon>Pseudomonadota</taxon>
        <taxon>Alphaproteobacteria</taxon>
        <taxon>Hyphomicrobiales</taxon>
        <taxon>Rhizobiaceae</taxon>
        <taxon>Rhizobium/Agrobacterium group</taxon>
        <taxon>Rhizobium</taxon>
    </lineage>
</organism>
<protein>
    <submittedName>
        <fullName evidence="1">Uncharacterized protein</fullName>
    </submittedName>
</protein>
<dbReference type="EMBL" id="FMAC01000002">
    <property type="protein sequence ID" value="SCB16510.1"/>
    <property type="molecule type" value="Genomic_DNA"/>
</dbReference>
<accession>A0A1C3ULY5</accession>
<proteinExistence type="predicted"/>
<evidence type="ECO:0000313" key="1">
    <source>
        <dbReference type="EMBL" id="SCB16510.1"/>
    </source>
</evidence>
<dbReference type="OrthoDB" id="7842371at2"/>
<dbReference type="Proteomes" id="UP000186228">
    <property type="component" value="Unassembled WGS sequence"/>
</dbReference>
<evidence type="ECO:0000313" key="2">
    <source>
        <dbReference type="Proteomes" id="UP000186228"/>
    </source>
</evidence>
<keyword evidence="2" id="KW-1185">Reference proteome</keyword>
<dbReference type="AlphaFoldDB" id="A0A1C3ULY5"/>
<name>A0A1C3ULY5_9HYPH</name>
<reference evidence="2" key="1">
    <citation type="submission" date="2016-08" db="EMBL/GenBank/DDBJ databases">
        <authorList>
            <person name="Varghese N."/>
            <person name="Submissions Spin"/>
        </authorList>
    </citation>
    <scope>NUCLEOTIDE SEQUENCE [LARGE SCALE GENOMIC DNA]</scope>
    <source>
        <strain evidence="2">CCBAU 57015</strain>
    </source>
</reference>
<sequence>MADIIFPTSTAPGARPGEGSGRLINCYAEPLEQGARNSFARRRAPGLSPVATTTHNGCRGFHFYNGDLFVAQADRLSRVNIVSGAFVVTDIGALTGTKRVTFARNNKAPIPDIVCVTENGAFIVKRDVPPVAYPDGDLPQPISVTFIDGYFVFPIRDGRYFVSALNDTAVSALDFGKAESHPGGLLNAFGFGEQLVLFGPSGMEFWQNAGNATGTPFSRAAVFSKGLADTYAVAGIEEGFSSLIFVADDNGVYRLDGGYQPSKISGSDLDRLIEAVTDKSTIDVTVAVTSGHMWATVTGPTFSWTYELATGFWHERASYLDNHWRGVCSIKAFSGWMIGDRTTADVWKLDPNYPKEGSNPLVQSVISLPTVNFPDRIAIPRADFDMIVGQGLVTGDEPIETDPVCLISWSDDGGNSFGTPLMRPIGRLATHRTPVVVNRTGMSTRYGRVWRIDISDPVYVSILGGSQQATPVSN</sequence>
<dbReference type="RefSeq" id="WP_075852416.1">
    <property type="nucleotide sequence ID" value="NZ_FMAC01000002.1"/>
</dbReference>
<dbReference type="STRING" id="52131.GA0061100_102618"/>
<gene>
    <name evidence="1" type="ORF">GA0061100_102618</name>
</gene>